<feature type="transmembrane region" description="Helical" evidence="1">
    <location>
        <begin position="78"/>
        <end position="102"/>
    </location>
</feature>
<keyword evidence="1" id="KW-0812">Transmembrane</keyword>
<gene>
    <name evidence="2" type="ORF">OM960_06670</name>
</gene>
<keyword evidence="1" id="KW-0472">Membrane</keyword>
<dbReference type="EMBL" id="JAPDOG010000004">
    <property type="protein sequence ID" value="MCW3781270.1"/>
    <property type="molecule type" value="Genomic_DNA"/>
</dbReference>
<comment type="caution">
    <text evidence="2">The sequence shown here is derived from an EMBL/GenBank/DDBJ whole genome shotgun (WGS) entry which is preliminary data.</text>
</comment>
<proteinExistence type="predicted"/>
<keyword evidence="3" id="KW-1185">Reference proteome</keyword>
<protein>
    <submittedName>
        <fullName evidence="2">Uncharacterized protein</fullName>
    </submittedName>
</protein>
<feature type="transmembrane region" description="Helical" evidence="1">
    <location>
        <begin position="122"/>
        <end position="139"/>
    </location>
</feature>
<organism evidence="2 3">
    <name type="scientific">Defluviimonas salinarum</name>
    <dbReference type="NCBI Taxonomy" id="2992147"/>
    <lineage>
        <taxon>Bacteria</taxon>
        <taxon>Pseudomonadati</taxon>
        <taxon>Pseudomonadota</taxon>
        <taxon>Alphaproteobacteria</taxon>
        <taxon>Rhodobacterales</taxon>
        <taxon>Paracoccaceae</taxon>
        <taxon>Albidovulum</taxon>
    </lineage>
</organism>
<accession>A0ABT3J1E5</accession>
<dbReference type="Proteomes" id="UP001207582">
    <property type="component" value="Unassembled WGS sequence"/>
</dbReference>
<dbReference type="RefSeq" id="WP_264771439.1">
    <property type="nucleotide sequence ID" value="NZ_JAPDOG010000004.1"/>
</dbReference>
<feature type="transmembrane region" description="Helical" evidence="1">
    <location>
        <begin position="26"/>
        <end position="48"/>
    </location>
</feature>
<evidence type="ECO:0000313" key="3">
    <source>
        <dbReference type="Proteomes" id="UP001207582"/>
    </source>
</evidence>
<keyword evidence="1" id="KW-1133">Transmembrane helix</keyword>
<evidence type="ECO:0000256" key="1">
    <source>
        <dbReference type="SAM" id="Phobius"/>
    </source>
</evidence>
<sequence length="193" mass="21777">MEFKIIDLETKPGAEMASNFPKYRRVYLWLLIGAPINYLIHFVGIPVLPVETIVNAWACEFELCDHFQLSGFYGKSEAFLSLIITLRIQLILCVALIVFLSVRRLINLLVRAGRVAVEDWRLYLSGVFMTIICTCYVGIDTYSLLLFAKKTGMADTVFCILHDCSNNDLAPDGGTGWSFHGEIGRIRTTESEI</sequence>
<name>A0ABT3J1E5_9RHOB</name>
<reference evidence="2 3" key="1">
    <citation type="submission" date="2022-10" db="EMBL/GenBank/DDBJ databases">
        <title>Defluviimonas sp. CAU 1641 isolated from mud.</title>
        <authorList>
            <person name="Kim W."/>
        </authorList>
    </citation>
    <scope>NUCLEOTIDE SEQUENCE [LARGE SCALE GENOMIC DNA]</scope>
    <source>
        <strain evidence="2 3">CAU 1641</strain>
    </source>
</reference>
<evidence type="ECO:0000313" key="2">
    <source>
        <dbReference type="EMBL" id="MCW3781270.1"/>
    </source>
</evidence>